<evidence type="ECO:0000256" key="3">
    <source>
        <dbReference type="ARBA" id="ARBA00022827"/>
    </source>
</evidence>
<dbReference type="EMBL" id="DF196775">
    <property type="protein sequence ID" value="GAC73466.1"/>
    <property type="molecule type" value="Genomic_DNA"/>
</dbReference>
<feature type="compositionally biased region" description="Polar residues" evidence="5">
    <location>
        <begin position="462"/>
        <end position="476"/>
    </location>
</feature>
<keyword evidence="2" id="KW-0285">Flavoprotein</keyword>
<dbReference type="InterPro" id="IPR036188">
    <property type="entry name" value="FAD/NAD-bd_sf"/>
</dbReference>
<evidence type="ECO:0000256" key="5">
    <source>
        <dbReference type="SAM" id="MobiDB-lite"/>
    </source>
</evidence>
<reference evidence="7" key="1">
    <citation type="journal article" date="2013" name="Genome Announc.">
        <title>Genome sequence of the basidiomycetous yeast Pseudozyma antarctica T-34, a producer of the glycolipid biosurfactants mannosylerythritol lipids.</title>
        <authorList>
            <person name="Morita T."/>
            <person name="Koike H."/>
            <person name="Koyama Y."/>
            <person name="Hagiwara H."/>
            <person name="Ito E."/>
            <person name="Fukuoka T."/>
            <person name="Imura T."/>
            <person name="Machida M."/>
            <person name="Kitamoto D."/>
        </authorList>
    </citation>
    <scope>NUCLEOTIDE SEQUENCE [LARGE SCALE GENOMIC DNA]</scope>
    <source>
        <strain evidence="7">T-34</strain>
    </source>
</reference>
<dbReference type="Gene3D" id="3.50.50.60">
    <property type="entry name" value="FAD/NAD(P)-binding domain"/>
    <property type="match status" value="2"/>
</dbReference>
<evidence type="ECO:0000256" key="4">
    <source>
        <dbReference type="ARBA" id="ARBA00023002"/>
    </source>
</evidence>
<keyword evidence="4" id="KW-0560">Oxidoreductase</keyword>
<keyword evidence="3" id="KW-0274">FAD</keyword>
<dbReference type="STRING" id="1151754.M9LNM1"/>
<comment type="similarity">
    <text evidence="1">Belongs to the FMO family.</text>
</comment>
<organism evidence="6 7">
    <name type="scientific">Pseudozyma antarctica (strain T-34)</name>
    <name type="common">Yeast</name>
    <name type="synonym">Candida antarctica</name>
    <dbReference type="NCBI Taxonomy" id="1151754"/>
    <lineage>
        <taxon>Eukaryota</taxon>
        <taxon>Fungi</taxon>
        <taxon>Dikarya</taxon>
        <taxon>Basidiomycota</taxon>
        <taxon>Ustilaginomycotina</taxon>
        <taxon>Ustilaginomycetes</taxon>
        <taxon>Ustilaginales</taxon>
        <taxon>Ustilaginaceae</taxon>
        <taxon>Moesziomyces</taxon>
    </lineage>
</organism>
<name>M9LNM1_PSEA3</name>
<dbReference type="PANTHER" id="PTHR23023">
    <property type="entry name" value="DIMETHYLANILINE MONOOXYGENASE"/>
    <property type="match status" value="1"/>
</dbReference>
<dbReference type="InterPro" id="IPR020946">
    <property type="entry name" value="Flavin_mOase-like"/>
</dbReference>
<keyword evidence="6" id="KW-0503">Monooxygenase</keyword>
<dbReference type="InterPro" id="IPR050346">
    <property type="entry name" value="FMO-like"/>
</dbReference>
<dbReference type="GO" id="GO:0050661">
    <property type="term" value="F:NADP binding"/>
    <property type="evidence" value="ECO:0007669"/>
    <property type="project" value="InterPro"/>
</dbReference>
<sequence>MACFGRMRRVAIIGGGPAGLSMADQLAAINARGPAFSVTLFERRTAFGGVWTYDADPGDCDVRFDRHGRAHALWGGRKDGDDSGRFCPPGPMYDGLRTNLPCDIMTYRSHPYPPQTPLFPSRATVEKYIVDFANTLEPIDTRLATAVKSVHRMSHDPAAASQSIGAGSKWAIQSIDTTTGKERDEEFDCLVLASGRCNTPSIPFVKGLWDFRGTVMHSAWWRSPVPFAGRTVLVVGNSSSGSDIARELAGYILRSLPEGDTATRNYMARCDHDPPRILHSYEKFDAPPPLDYDPRSADSPDWAKRITVVPRIDHIEPTQEGGSKIVFEDGETRDDVDTIIFGTGYAYDFPYLDQQAAPFDSHPLIPRPPSTPPQQVRGEVYDPPFRTSSKLTNLDDWSLFYAADASICVLGAPIRIVPMPLTHVQARIVAAAWSGHIDPHPHSALPSLDPRIPSTDPDRWTSRSTAPKQGANSTTDLGYPSDTAYQNALLALLPKDLAQKGDDEETQVPETRSNQPVLAKSEGWSIMPTFRNQRRQDTKRLRRLLLGY</sequence>
<proteinExistence type="inferred from homology"/>
<evidence type="ECO:0000313" key="6">
    <source>
        <dbReference type="EMBL" id="GAC73466.1"/>
    </source>
</evidence>
<evidence type="ECO:0000256" key="1">
    <source>
        <dbReference type="ARBA" id="ARBA00009183"/>
    </source>
</evidence>
<dbReference type="Pfam" id="PF00743">
    <property type="entry name" value="FMO-like"/>
    <property type="match status" value="2"/>
</dbReference>
<dbReference type="Proteomes" id="UP000011976">
    <property type="component" value="Unassembled WGS sequence"/>
</dbReference>
<dbReference type="SUPFAM" id="SSF51905">
    <property type="entry name" value="FAD/NAD(P)-binding domain"/>
    <property type="match status" value="2"/>
</dbReference>
<dbReference type="GO" id="GO:0004499">
    <property type="term" value="F:N,N-dimethylaniline monooxygenase activity"/>
    <property type="evidence" value="ECO:0007669"/>
    <property type="project" value="InterPro"/>
</dbReference>
<accession>M9LNM1</accession>
<dbReference type="GO" id="GO:0050660">
    <property type="term" value="F:flavin adenine dinucleotide binding"/>
    <property type="evidence" value="ECO:0007669"/>
    <property type="project" value="InterPro"/>
</dbReference>
<feature type="region of interest" description="Disordered" evidence="5">
    <location>
        <begin position="442"/>
        <end position="479"/>
    </location>
</feature>
<dbReference type="AlphaFoldDB" id="M9LNM1"/>
<evidence type="ECO:0000313" key="7">
    <source>
        <dbReference type="Proteomes" id="UP000011976"/>
    </source>
</evidence>
<gene>
    <name evidence="6" type="ORF">PANT_9c00135</name>
</gene>
<dbReference type="PRINTS" id="PR00368">
    <property type="entry name" value="FADPNR"/>
</dbReference>
<dbReference type="Pfam" id="PF13450">
    <property type="entry name" value="NAD_binding_8"/>
    <property type="match status" value="1"/>
</dbReference>
<dbReference type="OrthoDB" id="66881at2759"/>
<protein>
    <submittedName>
        <fullName evidence="6">Flavin-containing monooxygenase</fullName>
    </submittedName>
</protein>
<evidence type="ECO:0000256" key="2">
    <source>
        <dbReference type="ARBA" id="ARBA00022630"/>
    </source>
</evidence>